<dbReference type="GO" id="GO:0043565">
    <property type="term" value="F:sequence-specific DNA binding"/>
    <property type="evidence" value="ECO:0007669"/>
    <property type="project" value="TreeGrafter"/>
</dbReference>
<dbReference type="InterPro" id="IPR018797">
    <property type="entry name" value="FAM98"/>
</dbReference>
<dbReference type="PROSITE" id="PS51808">
    <property type="entry name" value="CHCH"/>
    <property type="match status" value="1"/>
</dbReference>
<comment type="similarity">
    <text evidence="1">Belongs to the FAM98 family.</text>
</comment>
<evidence type="ECO:0000256" key="1">
    <source>
        <dbReference type="ARBA" id="ARBA00007218"/>
    </source>
</evidence>
<dbReference type="AlphaFoldDB" id="A0A7J5YE69"/>
<dbReference type="GO" id="GO:0005634">
    <property type="term" value="C:nucleus"/>
    <property type="evidence" value="ECO:0007669"/>
    <property type="project" value="TreeGrafter"/>
</dbReference>
<dbReference type="Pfam" id="PF10239">
    <property type="entry name" value="DUF2465"/>
    <property type="match status" value="1"/>
</dbReference>
<protein>
    <submittedName>
        <fullName evidence="3">Uncharacterized protein</fullName>
    </submittedName>
</protein>
<dbReference type="GO" id="GO:0045944">
    <property type="term" value="P:positive regulation of transcription by RNA polymerase II"/>
    <property type="evidence" value="ECO:0007669"/>
    <property type="project" value="TreeGrafter"/>
</dbReference>
<dbReference type="InterPro" id="IPR055304">
    <property type="entry name" value="CHCHD2/10-like"/>
</dbReference>
<dbReference type="Proteomes" id="UP000518266">
    <property type="component" value="Unassembled WGS sequence"/>
</dbReference>
<name>A0A7J5YE69_DISMA</name>
<sequence length="411" mass="44421">MESSAGTVSAIKALGYPGSRCLSRCECDELPCPLLTWLTAELSTLCPELQDSNRTGDVLLVGELRTLLSNIVSPLTVLASDVMGPSILHTVTESLVSELQAAQILKHKELHPEDKPTEEESEKEQRVEVGLTEFSEEYEEDADKDRREAEMQAEWILLLDALNMDSSCQFTDVLSEVQVKKINQILSGDYQCRRQMMIKRFQEKVEALASVPPLSSLSGSSQVSPSLLMATREDQSFIEIIKSATSTLVYKTGSITTANVEGSTSHGQGGPPPSYAPAPAHAPPSAVGAPAAPKQPGMFAQMATTAAGVAVGSAVGHVIGNAMTGGGGGGNSESAKPDVTYQEQNQQYPAQPMYQQQPQSSMYQQEAPQQQQACSYELKQFIECAQNQHDYKLCEGFSEVLKQCKSNYGMS</sequence>
<evidence type="ECO:0000313" key="4">
    <source>
        <dbReference type="Proteomes" id="UP000518266"/>
    </source>
</evidence>
<gene>
    <name evidence="3" type="ORF">F7725_020790</name>
</gene>
<feature type="region of interest" description="Disordered" evidence="2">
    <location>
        <begin position="260"/>
        <end position="292"/>
    </location>
</feature>
<dbReference type="EMBL" id="JAAKFY010000013">
    <property type="protein sequence ID" value="KAF3847762.1"/>
    <property type="molecule type" value="Genomic_DNA"/>
</dbReference>
<accession>A0A7J5YE69</accession>
<evidence type="ECO:0000313" key="3">
    <source>
        <dbReference type="EMBL" id="KAF3847762.1"/>
    </source>
</evidence>
<comment type="caution">
    <text evidence="3">The sequence shown here is derived from an EMBL/GenBank/DDBJ whole genome shotgun (WGS) entry which is preliminary data.</text>
</comment>
<dbReference type="OrthoDB" id="512356at2759"/>
<dbReference type="PANTHER" id="PTHR13523:SF3">
    <property type="entry name" value="COILED-COIL-HELIX-COILED-COIL-HELIX DOMAIN-CONTAINING PROTEIN 2-RELATED"/>
    <property type="match status" value="1"/>
</dbReference>
<reference evidence="3 4" key="1">
    <citation type="submission" date="2020-03" db="EMBL/GenBank/DDBJ databases">
        <title>Dissostichus mawsoni Genome sequencing and assembly.</title>
        <authorList>
            <person name="Park H."/>
        </authorList>
    </citation>
    <scope>NUCLEOTIDE SEQUENCE [LARGE SCALE GENOMIC DNA]</scope>
    <source>
        <strain evidence="3">DM0001</strain>
        <tissue evidence="3">Muscle</tissue>
    </source>
</reference>
<organism evidence="3 4">
    <name type="scientific">Dissostichus mawsoni</name>
    <name type="common">Antarctic cod</name>
    <dbReference type="NCBI Taxonomy" id="36200"/>
    <lineage>
        <taxon>Eukaryota</taxon>
        <taxon>Metazoa</taxon>
        <taxon>Chordata</taxon>
        <taxon>Craniata</taxon>
        <taxon>Vertebrata</taxon>
        <taxon>Euteleostomi</taxon>
        <taxon>Actinopterygii</taxon>
        <taxon>Neopterygii</taxon>
        <taxon>Teleostei</taxon>
        <taxon>Neoteleostei</taxon>
        <taxon>Acanthomorphata</taxon>
        <taxon>Eupercaria</taxon>
        <taxon>Perciformes</taxon>
        <taxon>Notothenioidei</taxon>
        <taxon>Nototheniidae</taxon>
        <taxon>Dissostichus</taxon>
    </lineage>
</organism>
<feature type="compositionally biased region" description="Pro residues" evidence="2">
    <location>
        <begin position="270"/>
        <end position="282"/>
    </location>
</feature>
<dbReference type="PANTHER" id="PTHR13523">
    <property type="entry name" value="COILED-COIL-HELIX-COILED-COIL-HELIX DOMAIN CONTAINING 2/NUR77"/>
    <property type="match status" value="1"/>
</dbReference>
<dbReference type="GO" id="GO:0007005">
    <property type="term" value="P:mitochondrion organization"/>
    <property type="evidence" value="ECO:0007669"/>
    <property type="project" value="InterPro"/>
</dbReference>
<dbReference type="GO" id="GO:0005739">
    <property type="term" value="C:mitochondrion"/>
    <property type="evidence" value="ECO:0007669"/>
    <property type="project" value="TreeGrafter"/>
</dbReference>
<proteinExistence type="inferred from homology"/>
<feature type="compositionally biased region" description="Low complexity" evidence="2">
    <location>
        <begin position="283"/>
        <end position="292"/>
    </location>
</feature>
<evidence type="ECO:0000256" key="2">
    <source>
        <dbReference type="SAM" id="MobiDB-lite"/>
    </source>
</evidence>
<feature type="region of interest" description="Disordered" evidence="2">
    <location>
        <begin position="109"/>
        <end position="146"/>
    </location>
</feature>
<keyword evidence="4" id="KW-1185">Reference proteome</keyword>